<dbReference type="AlphaFoldDB" id="A0A1I4QU96"/>
<feature type="transmembrane region" description="Helical" evidence="2">
    <location>
        <begin position="331"/>
        <end position="353"/>
    </location>
</feature>
<keyword evidence="2" id="KW-0472">Membrane</keyword>
<feature type="coiled-coil region" evidence="1">
    <location>
        <begin position="359"/>
        <end position="400"/>
    </location>
</feature>
<gene>
    <name evidence="4" type="ORF">SAMN05444143_10154</name>
</gene>
<dbReference type="eggNOG" id="COG4735">
    <property type="taxonomic scope" value="Bacteria"/>
</dbReference>
<sequence length="554" mass="63781">MNRSVFLPLVFLFLAVLYPNYFLGQDDMASLLQKLDRTVENYSVTTKKKETHLLHLKEVLRYSTSNEQRYAIYGQLYSEYATYQLDSALTYARKSGQVARFLNDLERVNGAQLNVAMILGTSGMYKESMDLLASIPVNQTPNLKGYYYGTYRIVYGYLTEYAASTIEKQKYKALTQRYRDASMLYFQPKSREYCIANTDVLFENKQYDQAIASLRSFYSTTSAQDPDQAVLAYLIAEGYRLKKDKEQQKKWLILSAISDLKLAKKENISLRKIAFILYEEGDIDRAYTYIKRSLEDALFCNAKLRTYEISKMLPIINQAYDHKNETNRTQLTIFLIAVSILSIILLAALVLLFKQMRKVAAAQKALTLANEQLSNLNQDLKEINQRLNATNATLAEASLLKEIYIGRYMDQCSDYIGKLEEFSQKLKVMATAGKVNELLKLVKSNAAVEKELKEFYTQFDQTFLELFPTFKEEFSNLLSDQDAIHLKKGDLLNTELRIFALIRLGIKDSAKIAVFLRYSVSTIYNYRSQLKNKARGPREEFENQVLLIGTSPEK</sequence>
<feature type="domain" description="DUF6377" evidence="3">
    <location>
        <begin position="259"/>
        <end position="513"/>
    </location>
</feature>
<dbReference type="InterPro" id="IPR045957">
    <property type="entry name" value="DUF6377"/>
</dbReference>
<keyword evidence="2" id="KW-1133">Transmembrane helix</keyword>
<evidence type="ECO:0000313" key="4">
    <source>
        <dbReference type="EMBL" id="SFM43609.1"/>
    </source>
</evidence>
<evidence type="ECO:0000256" key="1">
    <source>
        <dbReference type="SAM" id="Coils"/>
    </source>
</evidence>
<dbReference type="Pfam" id="PF19904">
    <property type="entry name" value="DUF6377"/>
    <property type="match status" value="1"/>
</dbReference>
<evidence type="ECO:0000259" key="3">
    <source>
        <dbReference type="Pfam" id="PF19904"/>
    </source>
</evidence>
<dbReference type="RefSeq" id="WP_024980457.1">
    <property type="nucleotide sequence ID" value="NZ_CBCRUM010000019.1"/>
</dbReference>
<accession>A0A1I4QU96</accession>
<evidence type="ECO:0000313" key="5">
    <source>
        <dbReference type="Proteomes" id="UP000182961"/>
    </source>
</evidence>
<reference evidence="5" key="1">
    <citation type="submission" date="2016-10" db="EMBL/GenBank/DDBJ databases">
        <authorList>
            <person name="Varghese N."/>
            <person name="Submissions S."/>
        </authorList>
    </citation>
    <scope>NUCLEOTIDE SEQUENCE [LARGE SCALE GENOMIC DNA]</scope>
    <source>
        <strain evidence="5">DSM 4002</strain>
    </source>
</reference>
<evidence type="ECO:0000256" key="2">
    <source>
        <dbReference type="SAM" id="Phobius"/>
    </source>
</evidence>
<keyword evidence="1" id="KW-0175">Coiled coil</keyword>
<name>A0A1I4QU96_9FLAO</name>
<protein>
    <recommendedName>
        <fullName evidence="3">DUF6377 domain-containing protein</fullName>
    </recommendedName>
</protein>
<keyword evidence="2" id="KW-0812">Transmembrane</keyword>
<organism evidence="4 5">
    <name type="scientific">Flavobacterium succinicans</name>
    <dbReference type="NCBI Taxonomy" id="29536"/>
    <lineage>
        <taxon>Bacteria</taxon>
        <taxon>Pseudomonadati</taxon>
        <taxon>Bacteroidota</taxon>
        <taxon>Flavobacteriia</taxon>
        <taxon>Flavobacteriales</taxon>
        <taxon>Flavobacteriaceae</taxon>
        <taxon>Flavobacterium</taxon>
    </lineage>
</organism>
<dbReference type="Proteomes" id="UP000182961">
    <property type="component" value="Unassembled WGS sequence"/>
</dbReference>
<dbReference type="EMBL" id="FOUT01000001">
    <property type="protein sequence ID" value="SFM43609.1"/>
    <property type="molecule type" value="Genomic_DNA"/>
</dbReference>
<keyword evidence="5" id="KW-1185">Reference proteome</keyword>
<proteinExistence type="predicted"/>